<gene>
    <name evidence="10" type="ORF">FHP25_07915</name>
</gene>
<dbReference type="SUPFAM" id="SSF52540">
    <property type="entry name" value="P-loop containing nucleoside triphosphate hydrolases"/>
    <property type="match status" value="1"/>
</dbReference>
<dbReference type="PANTHER" id="PTHR30482:SF20">
    <property type="entry name" value="HIGH-AFFINITY BRANCHED-CHAIN AMINO ACID TRANSPORT SYSTEM PERMEASE PROTEIN LIVM"/>
    <property type="match status" value="1"/>
</dbReference>
<dbReference type="Pfam" id="PF02653">
    <property type="entry name" value="BPD_transp_2"/>
    <property type="match status" value="1"/>
</dbReference>
<dbReference type="AlphaFoldDB" id="A0A5C8PQV3"/>
<evidence type="ECO:0000256" key="8">
    <source>
        <dbReference type="SAM" id="Phobius"/>
    </source>
</evidence>
<feature type="transmembrane region" description="Helical" evidence="8">
    <location>
        <begin position="92"/>
        <end position="113"/>
    </location>
</feature>
<dbReference type="PANTHER" id="PTHR30482">
    <property type="entry name" value="HIGH-AFFINITY BRANCHED-CHAIN AMINO ACID TRANSPORT SYSTEM PERMEASE"/>
    <property type="match status" value="1"/>
</dbReference>
<dbReference type="EMBL" id="VDUZ01000007">
    <property type="protein sequence ID" value="TXL78121.1"/>
    <property type="molecule type" value="Genomic_DNA"/>
</dbReference>
<evidence type="ECO:0000313" key="11">
    <source>
        <dbReference type="Proteomes" id="UP000321638"/>
    </source>
</evidence>
<sequence>MTTLRPPAAAVMRGPAPMLLVAAAALAWLALIGDAYAVRLATLAGAQALLVLGYQLVFGHVGALSLAQGALFGLGAYVAAMLSLHAPWSLSLTLPAASLAAMLVAALVGAVVLRLQTHYFALATLAVAQLIHLAAVNLEGLTGGANGLPGVPTVSLAGVAIGRGWPMLLLAWGLFAIAGWAVARALAGLRGLALDLAREHPLAAQSIGIDVSALRFTAFVAGAGLAGLAGGLHAHVVGVVSPDVTDMPVMVGCLIATVIGGHRAVFGAALGAILLTHAPEWFRFLENRHLIAFGVLALAMVIVAPDGLAALLAAMRNRLWPSPDQTPPAAMPAPPIATTRPPLLLRVAHVGKAFGGVRALDDVSLTLAPGEAVGVIGPNGSGKTTLINVITGVVPADDGVVHLGSELLRHRPAFAIARLGLARTFQHAELSATTVALDAVATSAFARTPRPQRHAARTEAMGWLTRLGAGAQAGMRCGALPAGRRRLIEVARALMVRPCVLILDEPGAGLSRPERIELARRLREAQEGGVALLVVDHDIDFLAACADRLICLGRGRVVADGPIDTVRRDPLVRRAYFGRDDDAVIQA</sequence>
<feature type="domain" description="ABC transporter" evidence="9">
    <location>
        <begin position="345"/>
        <end position="579"/>
    </location>
</feature>
<dbReference type="GO" id="GO:0016887">
    <property type="term" value="F:ATP hydrolysis activity"/>
    <property type="evidence" value="ECO:0007669"/>
    <property type="project" value="InterPro"/>
</dbReference>
<keyword evidence="2" id="KW-1003">Cell membrane</keyword>
<feature type="transmembrane region" description="Helical" evidence="8">
    <location>
        <begin position="61"/>
        <end position="80"/>
    </location>
</feature>
<dbReference type="InterPro" id="IPR003439">
    <property type="entry name" value="ABC_transporter-like_ATP-bd"/>
</dbReference>
<evidence type="ECO:0000259" key="9">
    <source>
        <dbReference type="PROSITE" id="PS50893"/>
    </source>
</evidence>
<feature type="transmembrane region" description="Helical" evidence="8">
    <location>
        <begin position="290"/>
        <end position="315"/>
    </location>
</feature>
<dbReference type="Proteomes" id="UP000321638">
    <property type="component" value="Unassembled WGS sequence"/>
</dbReference>
<evidence type="ECO:0000256" key="2">
    <source>
        <dbReference type="ARBA" id="ARBA00022475"/>
    </source>
</evidence>
<dbReference type="GO" id="GO:0005886">
    <property type="term" value="C:plasma membrane"/>
    <property type="evidence" value="ECO:0007669"/>
    <property type="project" value="UniProtKB-SubCell"/>
</dbReference>
<keyword evidence="5 10" id="KW-0067">ATP-binding</keyword>
<reference evidence="10 11" key="1">
    <citation type="submission" date="2019-06" db="EMBL/GenBank/DDBJ databases">
        <title>New taxonomy in bacterial strain CC-CFT640, isolated from vineyard.</title>
        <authorList>
            <person name="Lin S.-Y."/>
            <person name="Tsai C.-F."/>
            <person name="Young C.-C."/>
        </authorList>
    </citation>
    <scope>NUCLEOTIDE SEQUENCE [LARGE SCALE GENOMIC DNA]</scope>
    <source>
        <strain evidence="10 11">CC-CFT640</strain>
    </source>
</reference>
<dbReference type="InterPro" id="IPR043428">
    <property type="entry name" value="LivM-like"/>
</dbReference>
<accession>A0A5C8PQV3</accession>
<feature type="transmembrane region" description="Helical" evidence="8">
    <location>
        <begin position="119"/>
        <end position="138"/>
    </location>
</feature>
<name>A0A5C8PQV3_9HYPH</name>
<feature type="transmembrane region" description="Helical" evidence="8">
    <location>
        <begin position="249"/>
        <end position="278"/>
    </location>
</feature>
<dbReference type="RefSeq" id="WP_147846389.1">
    <property type="nucleotide sequence ID" value="NZ_VDUZ01000007.1"/>
</dbReference>
<dbReference type="CDD" id="cd06581">
    <property type="entry name" value="TM_PBP1_LivM_like"/>
    <property type="match status" value="1"/>
</dbReference>
<comment type="subcellular location">
    <subcellularLocation>
        <location evidence="1">Cell membrane</location>
        <topology evidence="1">Multi-pass membrane protein</topology>
    </subcellularLocation>
</comment>
<evidence type="ECO:0000256" key="1">
    <source>
        <dbReference type="ARBA" id="ARBA00004651"/>
    </source>
</evidence>
<evidence type="ECO:0000256" key="4">
    <source>
        <dbReference type="ARBA" id="ARBA00022741"/>
    </source>
</evidence>
<protein>
    <submittedName>
        <fullName evidence="10">ATP-binding cassette domain-containing protein</fullName>
    </submittedName>
</protein>
<dbReference type="Pfam" id="PF00005">
    <property type="entry name" value="ABC_tran"/>
    <property type="match status" value="1"/>
</dbReference>
<dbReference type="InterPro" id="IPR003593">
    <property type="entry name" value="AAA+_ATPase"/>
</dbReference>
<evidence type="ECO:0000256" key="3">
    <source>
        <dbReference type="ARBA" id="ARBA00022692"/>
    </source>
</evidence>
<evidence type="ECO:0000256" key="7">
    <source>
        <dbReference type="ARBA" id="ARBA00023136"/>
    </source>
</evidence>
<dbReference type="OrthoDB" id="9805029at2"/>
<organism evidence="10 11">
    <name type="scientific">Vineibacter terrae</name>
    <dbReference type="NCBI Taxonomy" id="2586908"/>
    <lineage>
        <taxon>Bacteria</taxon>
        <taxon>Pseudomonadati</taxon>
        <taxon>Pseudomonadota</taxon>
        <taxon>Alphaproteobacteria</taxon>
        <taxon>Hyphomicrobiales</taxon>
        <taxon>Vineibacter</taxon>
    </lineage>
</organism>
<evidence type="ECO:0000256" key="5">
    <source>
        <dbReference type="ARBA" id="ARBA00022840"/>
    </source>
</evidence>
<feature type="transmembrane region" description="Helical" evidence="8">
    <location>
        <begin position="171"/>
        <end position="192"/>
    </location>
</feature>
<dbReference type="SMART" id="SM00382">
    <property type="entry name" value="AAA"/>
    <property type="match status" value="1"/>
</dbReference>
<dbReference type="GO" id="GO:0015658">
    <property type="term" value="F:branched-chain amino acid transmembrane transporter activity"/>
    <property type="evidence" value="ECO:0007669"/>
    <property type="project" value="InterPro"/>
</dbReference>
<feature type="transmembrane region" description="Helical" evidence="8">
    <location>
        <begin position="213"/>
        <end position="237"/>
    </location>
</feature>
<proteinExistence type="predicted"/>
<evidence type="ECO:0000256" key="6">
    <source>
        <dbReference type="ARBA" id="ARBA00022989"/>
    </source>
</evidence>
<evidence type="ECO:0000313" key="10">
    <source>
        <dbReference type="EMBL" id="TXL78121.1"/>
    </source>
</evidence>
<keyword evidence="4" id="KW-0547">Nucleotide-binding</keyword>
<dbReference type="Gene3D" id="3.40.50.300">
    <property type="entry name" value="P-loop containing nucleotide triphosphate hydrolases"/>
    <property type="match status" value="1"/>
</dbReference>
<dbReference type="PROSITE" id="PS50893">
    <property type="entry name" value="ABC_TRANSPORTER_2"/>
    <property type="match status" value="1"/>
</dbReference>
<keyword evidence="11" id="KW-1185">Reference proteome</keyword>
<dbReference type="InterPro" id="IPR027417">
    <property type="entry name" value="P-loop_NTPase"/>
</dbReference>
<keyword evidence="6 8" id="KW-1133">Transmembrane helix</keyword>
<dbReference type="GO" id="GO:0005524">
    <property type="term" value="F:ATP binding"/>
    <property type="evidence" value="ECO:0007669"/>
    <property type="project" value="UniProtKB-KW"/>
</dbReference>
<comment type="caution">
    <text evidence="10">The sequence shown here is derived from an EMBL/GenBank/DDBJ whole genome shotgun (WGS) entry which is preliminary data.</text>
</comment>
<keyword evidence="3 8" id="KW-0812">Transmembrane</keyword>
<dbReference type="InterPro" id="IPR001851">
    <property type="entry name" value="ABC_transp_permease"/>
</dbReference>
<keyword evidence="7 8" id="KW-0472">Membrane</keyword>